<evidence type="ECO:0000256" key="5">
    <source>
        <dbReference type="ARBA" id="ARBA00022960"/>
    </source>
</evidence>
<keyword evidence="17" id="KW-0132">Cell division</keyword>
<feature type="transmembrane region" description="Helical" evidence="16">
    <location>
        <begin position="309"/>
        <end position="334"/>
    </location>
</feature>
<reference evidence="18" key="1">
    <citation type="submission" date="2016-10" db="EMBL/GenBank/DDBJ databases">
        <authorList>
            <person name="Varghese N."/>
            <person name="Submissions S."/>
        </authorList>
    </citation>
    <scope>NUCLEOTIDE SEQUENCE [LARGE SCALE GENOMIC DNA]</scope>
    <source>
        <strain evidence="18">ATCC 43811</strain>
    </source>
</reference>
<evidence type="ECO:0000256" key="3">
    <source>
        <dbReference type="ARBA" id="ARBA00022679"/>
    </source>
</evidence>
<dbReference type="GO" id="GO:0009252">
    <property type="term" value="P:peptidoglycan biosynthetic process"/>
    <property type="evidence" value="ECO:0007669"/>
    <property type="project" value="UniProtKB-KW"/>
</dbReference>
<dbReference type="GO" id="GO:0032153">
    <property type="term" value="C:cell division site"/>
    <property type="evidence" value="ECO:0007669"/>
    <property type="project" value="TreeGrafter"/>
</dbReference>
<evidence type="ECO:0000256" key="4">
    <source>
        <dbReference type="ARBA" id="ARBA00022692"/>
    </source>
</evidence>
<proteinExistence type="inferred from homology"/>
<sequence>MKNYKNFDTHIFNKVDKVLLSLYFIFVAIGLVFMFGISRYAGNVLGFAPSLIFLKQLIFIIFSVLVMLFFTRLDYRITRILVKPLVFLTLLILVLVFVPGIGLEAGGAKRWINFRFFSFNPSELAKITMIIYLAHILVKKQNSLTNFTFGLLPPLLLAVIIFMITLLQSGFSIGAVIISVVFAMFFIGGASIKHIISIGFLSLPVMGLAVWKVAYRKDRIFAYLDPWRDPSGIGYQSIQSLQAIANGKLFGVGLGNGTQKIFRLPAAHTDFIFSVIVEELGLIGGLAILGLFAYFFLQGLRLAFRVEDAYGRLLAFGIITLISTHALFNIMIAVAFLPPTGVSLPFISYGGSSFLVLSIAMGILLNISAHYPENKSEQNYKISY</sequence>
<dbReference type="OrthoDB" id="9768187at2"/>
<dbReference type="GO" id="GO:0008360">
    <property type="term" value="P:regulation of cell shape"/>
    <property type="evidence" value="ECO:0007669"/>
    <property type="project" value="UniProtKB-KW"/>
</dbReference>
<evidence type="ECO:0000256" key="16">
    <source>
        <dbReference type="SAM" id="Phobius"/>
    </source>
</evidence>
<keyword evidence="6" id="KW-0573">Peptidoglycan synthesis</keyword>
<dbReference type="GO" id="GO:0005886">
    <property type="term" value="C:plasma membrane"/>
    <property type="evidence" value="ECO:0007669"/>
    <property type="project" value="TreeGrafter"/>
</dbReference>
<evidence type="ECO:0000256" key="13">
    <source>
        <dbReference type="ARBA" id="ARBA00041418"/>
    </source>
</evidence>
<evidence type="ECO:0000313" key="17">
    <source>
        <dbReference type="EMBL" id="SFB86035.1"/>
    </source>
</evidence>
<feature type="transmembrane region" description="Helical" evidence="16">
    <location>
        <begin position="20"/>
        <end position="41"/>
    </location>
</feature>
<organism evidence="17 18">
    <name type="scientific">Brevinema andersonii</name>
    <dbReference type="NCBI Taxonomy" id="34097"/>
    <lineage>
        <taxon>Bacteria</taxon>
        <taxon>Pseudomonadati</taxon>
        <taxon>Spirochaetota</taxon>
        <taxon>Spirochaetia</taxon>
        <taxon>Brevinematales</taxon>
        <taxon>Brevinemataceae</taxon>
        <taxon>Brevinema</taxon>
    </lineage>
</organism>
<dbReference type="EMBL" id="FOKY01000012">
    <property type="protein sequence ID" value="SFB86035.1"/>
    <property type="molecule type" value="Genomic_DNA"/>
</dbReference>
<evidence type="ECO:0000256" key="15">
    <source>
        <dbReference type="ARBA" id="ARBA00049902"/>
    </source>
</evidence>
<keyword evidence="2" id="KW-0328">Glycosyltransferase</keyword>
<comment type="similarity">
    <text evidence="11">Belongs to the SEDS family. FtsW subfamily.</text>
</comment>
<feature type="transmembrane region" description="Helical" evidence="16">
    <location>
        <begin position="195"/>
        <end position="214"/>
    </location>
</feature>
<evidence type="ECO:0000256" key="14">
    <source>
        <dbReference type="ARBA" id="ARBA00044770"/>
    </source>
</evidence>
<keyword evidence="5" id="KW-0133">Cell shape</keyword>
<evidence type="ECO:0000256" key="10">
    <source>
        <dbReference type="ARBA" id="ARBA00033270"/>
    </source>
</evidence>
<dbReference type="PANTHER" id="PTHR30474">
    <property type="entry name" value="CELL CYCLE PROTEIN"/>
    <property type="match status" value="1"/>
</dbReference>
<evidence type="ECO:0000256" key="2">
    <source>
        <dbReference type="ARBA" id="ARBA00022676"/>
    </source>
</evidence>
<evidence type="ECO:0000256" key="7">
    <source>
        <dbReference type="ARBA" id="ARBA00022989"/>
    </source>
</evidence>
<gene>
    <name evidence="17" type="ORF">SAMN02745150_01100</name>
</gene>
<protein>
    <recommendedName>
        <fullName evidence="12">Probable peptidoglycan glycosyltransferase FtsW</fullName>
        <ecNumber evidence="14">2.4.99.28</ecNumber>
    </recommendedName>
    <alternativeName>
        <fullName evidence="13">Cell division protein FtsW</fullName>
    </alternativeName>
    <alternativeName>
        <fullName evidence="10">Cell wall polymerase</fullName>
    </alternativeName>
    <alternativeName>
        <fullName evidence="9">Peptidoglycan polymerase</fullName>
    </alternativeName>
</protein>
<feature type="transmembrane region" description="Helical" evidence="16">
    <location>
        <begin position="346"/>
        <end position="367"/>
    </location>
</feature>
<keyword evidence="7 16" id="KW-1133">Transmembrane helix</keyword>
<feature type="transmembrane region" description="Helical" evidence="16">
    <location>
        <begin position="47"/>
        <end position="70"/>
    </location>
</feature>
<dbReference type="Proteomes" id="UP000240042">
    <property type="component" value="Unassembled WGS sequence"/>
</dbReference>
<dbReference type="GO" id="GO:0051301">
    <property type="term" value="P:cell division"/>
    <property type="evidence" value="ECO:0007669"/>
    <property type="project" value="UniProtKB-KW"/>
</dbReference>
<evidence type="ECO:0000256" key="1">
    <source>
        <dbReference type="ARBA" id="ARBA00004141"/>
    </source>
</evidence>
<evidence type="ECO:0000256" key="6">
    <source>
        <dbReference type="ARBA" id="ARBA00022984"/>
    </source>
</evidence>
<name>A0A1I1EFZ2_BREAD</name>
<dbReference type="EC" id="2.4.99.28" evidence="14"/>
<keyword evidence="4 16" id="KW-0812">Transmembrane</keyword>
<dbReference type="GO" id="GO:0008955">
    <property type="term" value="F:peptidoglycan glycosyltransferase activity"/>
    <property type="evidence" value="ECO:0007669"/>
    <property type="project" value="UniProtKB-EC"/>
</dbReference>
<dbReference type="PANTHER" id="PTHR30474:SF2">
    <property type="entry name" value="PEPTIDOGLYCAN GLYCOSYLTRANSFERASE FTSW-RELATED"/>
    <property type="match status" value="1"/>
</dbReference>
<evidence type="ECO:0000313" key="18">
    <source>
        <dbReference type="Proteomes" id="UP000240042"/>
    </source>
</evidence>
<evidence type="ECO:0000256" key="8">
    <source>
        <dbReference type="ARBA" id="ARBA00023136"/>
    </source>
</evidence>
<feature type="transmembrane region" description="Helical" evidence="16">
    <location>
        <begin position="82"/>
        <end position="102"/>
    </location>
</feature>
<feature type="transmembrane region" description="Helical" evidence="16">
    <location>
        <begin position="114"/>
        <end position="134"/>
    </location>
</feature>
<dbReference type="GO" id="GO:0015648">
    <property type="term" value="F:lipid-linked peptidoglycan transporter activity"/>
    <property type="evidence" value="ECO:0007669"/>
    <property type="project" value="TreeGrafter"/>
</dbReference>
<feature type="transmembrane region" description="Helical" evidence="16">
    <location>
        <begin position="146"/>
        <end position="164"/>
    </location>
</feature>
<dbReference type="AlphaFoldDB" id="A0A1I1EFZ2"/>
<dbReference type="STRING" id="34097.SAMN02745150_01100"/>
<evidence type="ECO:0000256" key="12">
    <source>
        <dbReference type="ARBA" id="ARBA00041185"/>
    </source>
</evidence>
<keyword evidence="17" id="KW-0131">Cell cycle</keyword>
<keyword evidence="18" id="KW-1185">Reference proteome</keyword>
<comment type="subcellular location">
    <subcellularLocation>
        <location evidence="1">Membrane</location>
        <topology evidence="1">Multi-pass membrane protein</topology>
    </subcellularLocation>
</comment>
<comment type="catalytic activity">
    <reaction evidence="15">
        <text>[GlcNAc-(1-&gt;4)-Mur2Ac(oyl-L-Ala-gamma-D-Glu-L-Lys-D-Ala-D-Ala)](n)-di-trans,octa-cis-undecaprenyl diphosphate + beta-D-GlcNAc-(1-&gt;4)-Mur2Ac(oyl-L-Ala-gamma-D-Glu-L-Lys-D-Ala-D-Ala)-di-trans,octa-cis-undecaprenyl diphosphate = [GlcNAc-(1-&gt;4)-Mur2Ac(oyl-L-Ala-gamma-D-Glu-L-Lys-D-Ala-D-Ala)](n+1)-di-trans,octa-cis-undecaprenyl diphosphate + di-trans,octa-cis-undecaprenyl diphosphate + H(+)</text>
        <dbReference type="Rhea" id="RHEA:23708"/>
        <dbReference type="Rhea" id="RHEA-COMP:9602"/>
        <dbReference type="Rhea" id="RHEA-COMP:9603"/>
        <dbReference type="ChEBI" id="CHEBI:15378"/>
        <dbReference type="ChEBI" id="CHEBI:58405"/>
        <dbReference type="ChEBI" id="CHEBI:60033"/>
        <dbReference type="ChEBI" id="CHEBI:78435"/>
        <dbReference type="EC" id="2.4.99.28"/>
    </reaction>
</comment>
<feature type="transmembrane region" description="Helical" evidence="16">
    <location>
        <begin position="271"/>
        <end position="297"/>
    </location>
</feature>
<accession>A0A1I1EFZ2</accession>
<keyword evidence="3" id="KW-0808">Transferase</keyword>
<evidence type="ECO:0000256" key="11">
    <source>
        <dbReference type="ARBA" id="ARBA00038053"/>
    </source>
</evidence>
<feature type="transmembrane region" description="Helical" evidence="16">
    <location>
        <begin position="170"/>
        <end position="188"/>
    </location>
</feature>
<keyword evidence="8 16" id="KW-0472">Membrane</keyword>
<dbReference type="Pfam" id="PF01098">
    <property type="entry name" value="FTSW_RODA_SPOVE"/>
    <property type="match status" value="1"/>
</dbReference>
<dbReference type="InterPro" id="IPR001182">
    <property type="entry name" value="FtsW/RodA"/>
</dbReference>
<evidence type="ECO:0000256" key="9">
    <source>
        <dbReference type="ARBA" id="ARBA00032370"/>
    </source>
</evidence>
<dbReference type="RefSeq" id="WP_159428200.1">
    <property type="nucleotide sequence ID" value="NZ_FOKY01000012.1"/>
</dbReference>